<reference evidence="3" key="1">
    <citation type="submission" date="2025-08" db="UniProtKB">
        <authorList>
            <consortium name="RefSeq"/>
        </authorList>
    </citation>
    <scope>IDENTIFICATION</scope>
</reference>
<feature type="region of interest" description="Disordered" evidence="1">
    <location>
        <begin position="59"/>
        <end position="105"/>
    </location>
</feature>
<proteinExistence type="predicted"/>
<feature type="region of interest" description="Disordered" evidence="1">
    <location>
        <begin position="1"/>
        <end position="46"/>
    </location>
</feature>
<sequence length="179" mass="19489">MIGDQPDPYSVYPFGDQPAPPTAAHLTTFGPSAPAGGAAAGQRGLQDFSSRRRQLLLGGEQLVSSDTRGAEPRYQLTSVPDPFNRSQSVSRNSATPDTVVSGSSPEFLLDLPQEKFVGIRIDHRDPPEITRTASPILPLIAPIPLRASEVKARQEEKLREEAAARGHGWEEQQRDKRPT</sequence>
<evidence type="ECO:0000256" key="1">
    <source>
        <dbReference type="SAM" id="MobiDB-lite"/>
    </source>
</evidence>
<protein>
    <submittedName>
        <fullName evidence="3">Uncharacterized protein LOC106817906</fullName>
    </submittedName>
</protein>
<dbReference type="RefSeq" id="XP_014678102.1">
    <property type="nucleotide sequence ID" value="XM_014822616.1"/>
</dbReference>
<organism evidence="2 3">
    <name type="scientific">Priapulus caudatus</name>
    <name type="common">Priapulid worm</name>
    <dbReference type="NCBI Taxonomy" id="37621"/>
    <lineage>
        <taxon>Eukaryota</taxon>
        <taxon>Metazoa</taxon>
        <taxon>Ecdysozoa</taxon>
        <taxon>Scalidophora</taxon>
        <taxon>Priapulida</taxon>
        <taxon>Priapulimorpha</taxon>
        <taxon>Priapulimorphida</taxon>
        <taxon>Priapulidae</taxon>
        <taxon>Priapulus</taxon>
    </lineage>
</organism>
<feature type="compositionally biased region" description="Polar residues" evidence="1">
    <location>
        <begin position="84"/>
        <end position="104"/>
    </location>
</feature>
<evidence type="ECO:0000313" key="3">
    <source>
        <dbReference type="RefSeq" id="XP_014678102.1"/>
    </source>
</evidence>
<keyword evidence="2" id="KW-1185">Reference proteome</keyword>
<accession>A0ABM1F0Y1</accession>
<feature type="compositionally biased region" description="Low complexity" evidence="1">
    <location>
        <begin position="30"/>
        <end position="41"/>
    </location>
</feature>
<dbReference type="Proteomes" id="UP000695022">
    <property type="component" value="Unplaced"/>
</dbReference>
<feature type="region of interest" description="Disordered" evidence="1">
    <location>
        <begin position="150"/>
        <end position="179"/>
    </location>
</feature>
<evidence type="ECO:0000313" key="2">
    <source>
        <dbReference type="Proteomes" id="UP000695022"/>
    </source>
</evidence>
<dbReference type="GeneID" id="106817906"/>
<name>A0ABM1F0Y1_PRICU</name>
<gene>
    <name evidence="3" type="primary">LOC106817906</name>
</gene>